<dbReference type="InterPro" id="IPR015797">
    <property type="entry name" value="NUDIX_hydrolase-like_dom_sf"/>
</dbReference>
<accession>A0A0D3IZQ9</accession>
<dbReference type="InterPro" id="IPR000182">
    <property type="entry name" value="GNAT_dom"/>
</dbReference>
<dbReference type="PaxDb" id="2903-EOD16744"/>
<evidence type="ECO:0000313" key="5">
    <source>
        <dbReference type="Proteomes" id="UP000013827"/>
    </source>
</evidence>
<dbReference type="eggNOG" id="ENOG502S3IU">
    <property type="taxonomic scope" value="Eukaryota"/>
</dbReference>
<dbReference type="GO" id="GO:0016747">
    <property type="term" value="F:acyltransferase activity, transferring groups other than amino-acyl groups"/>
    <property type="evidence" value="ECO:0007669"/>
    <property type="project" value="InterPro"/>
</dbReference>
<evidence type="ECO:0000313" key="4">
    <source>
        <dbReference type="EnsemblProtists" id="EOD16744"/>
    </source>
</evidence>
<dbReference type="HOGENOM" id="CLU_755298_0_0_1"/>
<dbReference type="RefSeq" id="XP_005773761.1">
    <property type="nucleotide sequence ID" value="XM_005773704.1"/>
</dbReference>
<evidence type="ECO:0000256" key="2">
    <source>
        <dbReference type="ARBA" id="ARBA00023315"/>
    </source>
</evidence>
<dbReference type="GeneID" id="17265293"/>
<keyword evidence="2" id="KW-0012">Acyltransferase</keyword>
<dbReference type="InterPro" id="IPR016181">
    <property type="entry name" value="Acyl_CoA_acyltransferase"/>
</dbReference>
<feature type="domain" description="N-acetyltransferase" evidence="3">
    <location>
        <begin position="215"/>
        <end position="358"/>
    </location>
</feature>
<dbReference type="Gene3D" id="3.40.630.30">
    <property type="match status" value="1"/>
</dbReference>
<name>A0A0D3IZQ9_EMIH1</name>
<dbReference type="SUPFAM" id="SSF55729">
    <property type="entry name" value="Acyl-CoA N-acyltransferases (Nat)"/>
    <property type="match status" value="1"/>
</dbReference>
<reference evidence="4" key="2">
    <citation type="submission" date="2024-10" db="UniProtKB">
        <authorList>
            <consortium name="EnsemblProtists"/>
        </authorList>
    </citation>
    <scope>IDENTIFICATION</scope>
</reference>
<dbReference type="RefSeq" id="XP_005772177.1">
    <property type="nucleotide sequence ID" value="XM_005772120.1"/>
</dbReference>
<evidence type="ECO:0000256" key="1">
    <source>
        <dbReference type="ARBA" id="ARBA00022679"/>
    </source>
</evidence>
<dbReference type="RefSeq" id="XP_005769173.1">
    <property type="nucleotide sequence ID" value="XM_005769116.1"/>
</dbReference>
<proteinExistence type="predicted"/>
<dbReference type="GeneID" id="17262892"/>
<dbReference type="AlphaFoldDB" id="A0A0D3IZQ9"/>
<dbReference type="KEGG" id="ehx:EMIHUDRAFT_117227"/>
<dbReference type="EnsemblProtists" id="EOD19748">
    <property type="protein sequence ID" value="EOD19748"/>
    <property type="gene ID" value="EMIHUDRAFT_242672"/>
</dbReference>
<reference evidence="5" key="1">
    <citation type="journal article" date="2013" name="Nature">
        <title>Pan genome of the phytoplankton Emiliania underpins its global distribution.</title>
        <authorList>
            <person name="Read B.A."/>
            <person name="Kegel J."/>
            <person name="Klute M.J."/>
            <person name="Kuo A."/>
            <person name="Lefebvre S.C."/>
            <person name="Maumus F."/>
            <person name="Mayer C."/>
            <person name="Miller J."/>
            <person name="Monier A."/>
            <person name="Salamov A."/>
            <person name="Young J."/>
            <person name="Aguilar M."/>
            <person name="Claverie J.M."/>
            <person name="Frickenhaus S."/>
            <person name="Gonzalez K."/>
            <person name="Herman E.K."/>
            <person name="Lin Y.C."/>
            <person name="Napier J."/>
            <person name="Ogata H."/>
            <person name="Sarno A.F."/>
            <person name="Shmutz J."/>
            <person name="Schroeder D."/>
            <person name="de Vargas C."/>
            <person name="Verret F."/>
            <person name="von Dassow P."/>
            <person name="Valentin K."/>
            <person name="Van de Peer Y."/>
            <person name="Wheeler G."/>
            <person name="Dacks J.B."/>
            <person name="Delwiche C.F."/>
            <person name="Dyhrman S.T."/>
            <person name="Glockner G."/>
            <person name="John U."/>
            <person name="Richards T."/>
            <person name="Worden A.Z."/>
            <person name="Zhang X."/>
            <person name="Grigoriev I.V."/>
            <person name="Allen A.E."/>
            <person name="Bidle K."/>
            <person name="Borodovsky M."/>
            <person name="Bowler C."/>
            <person name="Brownlee C."/>
            <person name="Cock J.M."/>
            <person name="Elias M."/>
            <person name="Gladyshev V.N."/>
            <person name="Groth M."/>
            <person name="Guda C."/>
            <person name="Hadaegh A."/>
            <person name="Iglesias-Rodriguez M.D."/>
            <person name="Jenkins J."/>
            <person name="Jones B.M."/>
            <person name="Lawson T."/>
            <person name="Leese F."/>
            <person name="Lindquist E."/>
            <person name="Lobanov A."/>
            <person name="Lomsadze A."/>
            <person name="Malik S.B."/>
            <person name="Marsh M.E."/>
            <person name="Mackinder L."/>
            <person name="Mock T."/>
            <person name="Mueller-Roeber B."/>
            <person name="Pagarete A."/>
            <person name="Parker M."/>
            <person name="Probert I."/>
            <person name="Quesneville H."/>
            <person name="Raines C."/>
            <person name="Rensing S.A."/>
            <person name="Riano-Pachon D.M."/>
            <person name="Richier S."/>
            <person name="Rokitta S."/>
            <person name="Shiraiwa Y."/>
            <person name="Soanes D.M."/>
            <person name="van der Giezen M."/>
            <person name="Wahlund T.M."/>
            <person name="Williams B."/>
            <person name="Wilson W."/>
            <person name="Wolfe G."/>
            <person name="Wurch L.L."/>
        </authorList>
    </citation>
    <scope>NUCLEOTIDE SEQUENCE</scope>
</reference>
<dbReference type="EnsemblProtists" id="EOD16744">
    <property type="protein sequence ID" value="EOD16744"/>
    <property type="gene ID" value="EMIHUDRAFT_102714"/>
</dbReference>
<dbReference type="PANTHER" id="PTHR43877:SF1">
    <property type="entry name" value="ACETYLTRANSFERASE"/>
    <property type="match status" value="1"/>
</dbReference>
<keyword evidence="1" id="KW-0808">Transferase</keyword>
<dbReference type="SUPFAM" id="SSF55811">
    <property type="entry name" value="Nudix"/>
    <property type="match status" value="1"/>
</dbReference>
<dbReference type="Gene3D" id="3.90.79.10">
    <property type="entry name" value="Nucleoside Triphosphate Pyrophosphohydrolase"/>
    <property type="match status" value="1"/>
</dbReference>
<dbReference type="Pfam" id="PF13673">
    <property type="entry name" value="Acetyltransf_10"/>
    <property type="match status" value="1"/>
</dbReference>
<dbReference type="KEGG" id="ehx:EMIHUDRAFT_102714"/>
<dbReference type="GeneID" id="17266905"/>
<evidence type="ECO:0000259" key="3">
    <source>
        <dbReference type="PROSITE" id="PS51186"/>
    </source>
</evidence>
<dbReference type="KEGG" id="ehx:EMIHUDRAFT_242672"/>
<dbReference type="Proteomes" id="UP000013827">
    <property type="component" value="Unassembled WGS sequence"/>
</dbReference>
<organism evidence="4 5">
    <name type="scientific">Emiliania huxleyi (strain CCMP1516)</name>
    <dbReference type="NCBI Taxonomy" id="280463"/>
    <lineage>
        <taxon>Eukaryota</taxon>
        <taxon>Haptista</taxon>
        <taxon>Haptophyta</taxon>
        <taxon>Prymnesiophyceae</taxon>
        <taxon>Isochrysidales</taxon>
        <taxon>Noelaerhabdaceae</taxon>
        <taxon>Emiliania</taxon>
    </lineage>
</organism>
<protein>
    <recommendedName>
        <fullName evidence="3">N-acetyltransferase domain-containing protein</fullName>
    </recommendedName>
</protein>
<dbReference type="EnsemblProtists" id="EOD21332">
    <property type="protein sequence ID" value="EOD21332"/>
    <property type="gene ID" value="EMIHUDRAFT_117227"/>
</dbReference>
<sequence>MSADFAILSESTLHDRYLRVESRLVRYPDGREVAFDIVGHPKNEHHFVVVFVYFTARRSAVLLREFAQAALPQRGSLANLPTGGFDPRKHASRAEAARAELSEEAQLRGGEWVCLLPPDHPGVLEAKWCRNRFTPFLCIDPEPDPAHGALDAEEHLTAQEVPLQAVLSAMHGGDMLLPAVHTCSCALAWLRQHRRVVDSPLAPPGGCEGGRGRGFTVRRLSRASDASLYGRCLGLRASLLWPRESPPPSAADYDTADGEATFFAAVRCTGQGGEEEAELLGTAMLHDGRLRQVVAVPAARGQGVGAALVSAAAEAARAEGRDELSVGAWATSETFYSRCGFEPDSEPYESNGMSCRRLRLRLAQAGA</sequence>
<dbReference type="InterPro" id="IPR050832">
    <property type="entry name" value="Bact_Acetyltransf"/>
</dbReference>
<keyword evidence="5" id="KW-1185">Reference proteome</keyword>
<dbReference type="PANTHER" id="PTHR43877">
    <property type="entry name" value="AMINOALKYLPHOSPHONATE N-ACETYLTRANSFERASE-RELATED-RELATED"/>
    <property type="match status" value="1"/>
</dbReference>
<dbReference type="PROSITE" id="PS51186">
    <property type="entry name" value="GNAT"/>
    <property type="match status" value="1"/>
</dbReference>